<evidence type="ECO:0000256" key="2">
    <source>
        <dbReference type="ARBA" id="ARBA00022801"/>
    </source>
</evidence>
<comment type="similarity">
    <text evidence="4">Belongs to the Maf family. YhdE subfamily.</text>
</comment>
<keyword evidence="2 4" id="KW-0378">Hydrolase</keyword>
<dbReference type="RefSeq" id="WP_036545163.1">
    <property type="nucleotide sequence ID" value="NZ_JBKBNO010000004.1"/>
</dbReference>
<dbReference type="STRING" id="267850.ADINL_1358"/>
<dbReference type="EMBL" id="JMSZ01000016">
    <property type="protein sequence ID" value="KDE40766.1"/>
    <property type="molecule type" value="Genomic_DNA"/>
</dbReference>
<accession>A0A063Y7N3</accession>
<dbReference type="PIRSF" id="PIRSF006305">
    <property type="entry name" value="Maf"/>
    <property type="match status" value="1"/>
</dbReference>
<protein>
    <recommendedName>
        <fullName evidence="4">dTTP/UTP pyrophosphatase</fullName>
        <shortName evidence="4">dTTPase/UTPase</shortName>
        <ecNumber evidence="4">3.6.1.9</ecNumber>
    </recommendedName>
    <alternativeName>
        <fullName evidence="4">Nucleoside triphosphate pyrophosphatase</fullName>
    </alternativeName>
    <alternativeName>
        <fullName evidence="4">Nucleotide pyrophosphatase</fullName>
        <shortName evidence="4">Nucleotide PPase</shortName>
    </alternativeName>
</protein>
<dbReference type="GO" id="GO:0036218">
    <property type="term" value="F:dTTP diphosphatase activity"/>
    <property type="evidence" value="ECO:0007669"/>
    <property type="project" value="RHEA"/>
</dbReference>
<dbReference type="InterPro" id="IPR029001">
    <property type="entry name" value="ITPase-like_fam"/>
</dbReference>
<evidence type="ECO:0000313" key="5">
    <source>
        <dbReference type="EMBL" id="KDE40766.1"/>
    </source>
</evidence>
<feature type="active site" description="Proton acceptor" evidence="4">
    <location>
        <position position="70"/>
    </location>
</feature>
<dbReference type="Gene3D" id="3.90.950.10">
    <property type="match status" value="1"/>
</dbReference>
<evidence type="ECO:0000256" key="3">
    <source>
        <dbReference type="ARBA" id="ARBA00023080"/>
    </source>
</evidence>
<evidence type="ECO:0000256" key="1">
    <source>
        <dbReference type="ARBA" id="ARBA00001968"/>
    </source>
</evidence>
<comment type="function">
    <text evidence="4">Nucleoside triphosphate pyrophosphatase that hydrolyzes dTTP and UTP. May have a dual role in cell division arrest and in preventing the incorporation of modified nucleotides into cellular nucleic acids.</text>
</comment>
<proteinExistence type="inferred from homology"/>
<dbReference type="SUPFAM" id="SSF52972">
    <property type="entry name" value="ITPase-like"/>
    <property type="match status" value="1"/>
</dbReference>
<feature type="site" description="Important for substrate specificity" evidence="4">
    <location>
        <position position="71"/>
    </location>
</feature>
<gene>
    <name evidence="5" type="ORF">ADINL_1358</name>
</gene>
<feature type="site" description="Important for substrate specificity" evidence="4">
    <location>
        <position position="12"/>
    </location>
</feature>
<reference evidence="5" key="2">
    <citation type="submission" date="2014-03" db="EMBL/GenBank/DDBJ databases">
        <authorList>
            <person name="Singh A."/>
            <person name="Pinnaka A.K."/>
        </authorList>
    </citation>
    <scope>NUCLEOTIDE SEQUENCE</scope>
    <source>
        <strain evidence="5">4CA</strain>
    </source>
</reference>
<dbReference type="PATRIC" id="fig|267850.7.peg.1353"/>
<sequence>MSELILASASPRRRALLEQIGVPHRVVPADICEAVIPGESPEAYTQRLALEKARQAAAGLAADSVILAADTTVTLDGLLLGKPDNEAEAVAMLMALSGRTHQVMTGVAVISSQGEDVICVASDVSFAPLDVAQCHTYWQTGEPRDKAGAYAIQGLGSVFVTRLNGSYSNVVGLPLHETAALLQRHGVRVWQLDETEKEHSCG</sequence>
<dbReference type="AlphaFoldDB" id="A0A063Y7N3"/>
<dbReference type="CDD" id="cd00555">
    <property type="entry name" value="Maf"/>
    <property type="match status" value="1"/>
</dbReference>
<evidence type="ECO:0000313" key="6">
    <source>
        <dbReference type="Proteomes" id="UP000027318"/>
    </source>
</evidence>
<keyword evidence="4" id="KW-0963">Cytoplasm</keyword>
<dbReference type="PANTHER" id="PTHR43213:SF5">
    <property type="entry name" value="BIFUNCTIONAL DTTP_UTP PYROPHOSPHATASE_METHYLTRANSFERASE PROTEIN-RELATED"/>
    <property type="match status" value="1"/>
</dbReference>
<reference evidence="5" key="1">
    <citation type="journal article" date="2005" name="Int. J. Syst. Evol. Microbiol.">
        <title>Nitrincola lacisaponensis gen. nov., sp. nov., a novel alkaliphilic bacterium isolated from an alkaline, saline lake.</title>
        <authorList>
            <person name="Dimitriu P.A."/>
            <person name="Shukla S.K."/>
            <person name="Conradt J."/>
            <person name="Marquez M.C."/>
            <person name="Ventosa A."/>
            <person name="Maglia A."/>
            <person name="Peyton B.M."/>
            <person name="Pinkart H.C."/>
            <person name="Mormile M.R."/>
        </authorList>
    </citation>
    <scope>NUCLEOTIDE SEQUENCE [LARGE SCALE GENOMIC DNA]</scope>
    <source>
        <strain evidence="5">4CA</strain>
    </source>
</reference>
<dbReference type="NCBIfam" id="TIGR00172">
    <property type="entry name" value="maf"/>
    <property type="match status" value="1"/>
</dbReference>
<comment type="catalytic activity">
    <reaction evidence="4">
        <text>dTTP + H2O = dTMP + diphosphate + H(+)</text>
        <dbReference type="Rhea" id="RHEA:28534"/>
        <dbReference type="ChEBI" id="CHEBI:15377"/>
        <dbReference type="ChEBI" id="CHEBI:15378"/>
        <dbReference type="ChEBI" id="CHEBI:33019"/>
        <dbReference type="ChEBI" id="CHEBI:37568"/>
        <dbReference type="ChEBI" id="CHEBI:63528"/>
        <dbReference type="EC" id="3.6.1.9"/>
    </reaction>
</comment>
<dbReference type="PANTHER" id="PTHR43213">
    <property type="entry name" value="BIFUNCTIONAL DTTP/UTP PYROPHOSPHATASE/METHYLTRANSFERASE PROTEIN-RELATED"/>
    <property type="match status" value="1"/>
</dbReference>
<comment type="cofactor">
    <cofactor evidence="1 4">
        <name>a divalent metal cation</name>
        <dbReference type="ChEBI" id="CHEBI:60240"/>
    </cofactor>
</comment>
<comment type="caution">
    <text evidence="5">The sequence shown here is derived from an EMBL/GenBank/DDBJ whole genome shotgun (WGS) entry which is preliminary data.</text>
</comment>
<comment type="catalytic activity">
    <reaction evidence="4">
        <text>UTP + H2O = UMP + diphosphate + H(+)</text>
        <dbReference type="Rhea" id="RHEA:29395"/>
        <dbReference type="ChEBI" id="CHEBI:15377"/>
        <dbReference type="ChEBI" id="CHEBI:15378"/>
        <dbReference type="ChEBI" id="CHEBI:33019"/>
        <dbReference type="ChEBI" id="CHEBI:46398"/>
        <dbReference type="ChEBI" id="CHEBI:57865"/>
        <dbReference type="EC" id="3.6.1.9"/>
    </reaction>
</comment>
<comment type="subcellular location">
    <subcellularLocation>
        <location evidence="4">Cytoplasm</location>
    </subcellularLocation>
</comment>
<dbReference type="EC" id="3.6.1.9" evidence="4"/>
<organism evidence="5 6">
    <name type="scientific">Nitrincola lacisaponensis</name>
    <dbReference type="NCBI Taxonomy" id="267850"/>
    <lineage>
        <taxon>Bacteria</taxon>
        <taxon>Pseudomonadati</taxon>
        <taxon>Pseudomonadota</taxon>
        <taxon>Gammaproteobacteria</taxon>
        <taxon>Oceanospirillales</taxon>
        <taxon>Oceanospirillaceae</taxon>
        <taxon>Nitrincola</taxon>
    </lineage>
</organism>
<keyword evidence="6" id="KW-1185">Reference proteome</keyword>
<feature type="site" description="Important for substrate specificity" evidence="4">
    <location>
        <position position="153"/>
    </location>
</feature>
<dbReference type="InterPro" id="IPR003697">
    <property type="entry name" value="Maf-like"/>
</dbReference>
<dbReference type="GO" id="GO:0005737">
    <property type="term" value="C:cytoplasm"/>
    <property type="evidence" value="ECO:0007669"/>
    <property type="project" value="UniProtKB-SubCell"/>
</dbReference>
<name>A0A063Y7N3_9GAMM</name>
<dbReference type="Pfam" id="PF02545">
    <property type="entry name" value="Maf"/>
    <property type="match status" value="1"/>
</dbReference>
<dbReference type="HAMAP" id="MF_00528">
    <property type="entry name" value="Maf"/>
    <property type="match status" value="1"/>
</dbReference>
<dbReference type="GO" id="GO:0036221">
    <property type="term" value="F:UTP diphosphatase activity"/>
    <property type="evidence" value="ECO:0007669"/>
    <property type="project" value="RHEA"/>
</dbReference>
<dbReference type="GO" id="GO:0009117">
    <property type="term" value="P:nucleotide metabolic process"/>
    <property type="evidence" value="ECO:0007669"/>
    <property type="project" value="UniProtKB-KW"/>
</dbReference>
<comment type="caution">
    <text evidence="4">Lacks conserved residue(s) required for the propagation of feature annotation.</text>
</comment>
<dbReference type="OrthoDB" id="9807767at2"/>
<dbReference type="Proteomes" id="UP000027318">
    <property type="component" value="Unassembled WGS sequence"/>
</dbReference>
<evidence type="ECO:0000256" key="4">
    <source>
        <dbReference type="HAMAP-Rule" id="MF_00528"/>
    </source>
</evidence>
<keyword evidence="3 4" id="KW-0546">Nucleotide metabolism</keyword>